<sequence length="146" mass="15694">MAETMKLGGPLLCSVAPESLEHSVTRGRESVCGTAPSSAFAQTQVGYEPRRRIHAAKINLPVAIARKTMNRRDERWPAAYGCGPYQLSARIQRLHISSASSFAVHPISGFPPPVPVVGGSSKRSEFTTFSAAAVRILYAFSLPSPI</sequence>
<reference evidence="1" key="1">
    <citation type="submission" date="2022-05" db="EMBL/GenBank/DDBJ databases">
        <title>The Musa troglodytarum L. genome provides insights into the mechanism of non-climacteric behaviour and enrichment of carotenoids.</title>
        <authorList>
            <person name="Wang J."/>
        </authorList>
    </citation>
    <scope>NUCLEOTIDE SEQUENCE</scope>
    <source>
        <tissue evidence="1">Leaf</tissue>
    </source>
</reference>
<gene>
    <name evidence="1" type="ORF">MUK42_25000</name>
</gene>
<evidence type="ECO:0000313" key="1">
    <source>
        <dbReference type="EMBL" id="URE43476.1"/>
    </source>
</evidence>
<protein>
    <submittedName>
        <fullName evidence="1">Protease inhibitor/seed storage/LTP family</fullName>
    </submittedName>
</protein>
<dbReference type="EMBL" id="CP097511">
    <property type="protein sequence ID" value="URE43476.1"/>
    <property type="molecule type" value="Genomic_DNA"/>
</dbReference>
<accession>A0A9E7L7L2</accession>
<evidence type="ECO:0000313" key="2">
    <source>
        <dbReference type="Proteomes" id="UP001055439"/>
    </source>
</evidence>
<proteinExistence type="predicted"/>
<dbReference type="AlphaFoldDB" id="A0A9E7L7L2"/>
<name>A0A9E7L7L2_9LILI</name>
<organism evidence="1 2">
    <name type="scientific">Musa troglodytarum</name>
    <name type="common">fe'i banana</name>
    <dbReference type="NCBI Taxonomy" id="320322"/>
    <lineage>
        <taxon>Eukaryota</taxon>
        <taxon>Viridiplantae</taxon>
        <taxon>Streptophyta</taxon>
        <taxon>Embryophyta</taxon>
        <taxon>Tracheophyta</taxon>
        <taxon>Spermatophyta</taxon>
        <taxon>Magnoliopsida</taxon>
        <taxon>Liliopsida</taxon>
        <taxon>Zingiberales</taxon>
        <taxon>Musaceae</taxon>
        <taxon>Musa</taxon>
    </lineage>
</organism>
<dbReference type="OrthoDB" id="1912066at2759"/>
<keyword evidence="2" id="KW-1185">Reference proteome</keyword>
<dbReference type="Proteomes" id="UP001055439">
    <property type="component" value="Chromosome 9"/>
</dbReference>